<dbReference type="InterPro" id="IPR008168">
    <property type="entry name" value="Cyt_C_IC"/>
</dbReference>
<dbReference type="SUPFAM" id="SSF46626">
    <property type="entry name" value="Cytochrome c"/>
    <property type="match status" value="2"/>
</dbReference>
<feature type="compositionally biased region" description="Low complexity" evidence="7">
    <location>
        <begin position="264"/>
        <end position="302"/>
    </location>
</feature>
<dbReference type="InterPro" id="IPR050597">
    <property type="entry name" value="Cytochrome_c_Oxidase_Subunit"/>
</dbReference>
<feature type="chain" id="PRO_5021884409" evidence="8">
    <location>
        <begin position="24"/>
        <end position="308"/>
    </location>
</feature>
<dbReference type="PROSITE" id="PS51007">
    <property type="entry name" value="CYTC"/>
    <property type="match status" value="2"/>
</dbReference>
<dbReference type="InterPro" id="IPR009056">
    <property type="entry name" value="Cyt_c-like_dom"/>
</dbReference>
<feature type="region of interest" description="Disordered" evidence="7">
    <location>
        <begin position="264"/>
        <end position="308"/>
    </location>
</feature>
<evidence type="ECO:0000256" key="6">
    <source>
        <dbReference type="PROSITE-ProRule" id="PRU00433"/>
    </source>
</evidence>
<evidence type="ECO:0000256" key="4">
    <source>
        <dbReference type="ARBA" id="ARBA00022982"/>
    </source>
</evidence>
<keyword evidence="1" id="KW-0813">Transport</keyword>
<dbReference type="KEGG" id="lug:FPZ22_06270"/>
<dbReference type="PRINTS" id="PR00605">
    <property type="entry name" value="CYTCHROMECIC"/>
</dbReference>
<evidence type="ECO:0000256" key="3">
    <source>
        <dbReference type="ARBA" id="ARBA00022723"/>
    </source>
</evidence>
<feature type="domain" description="Cytochrome c" evidence="9">
    <location>
        <begin position="56"/>
        <end position="135"/>
    </location>
</feature>
<keyword evidence="8" id="KW-0732">Signal</keyword>
<proteinExistence type="predicted"/>
<evidence type="ECO:0000256" key="5">
    <source>
        <dbReference type="ARBA" id="ARBA00023004"/>
    </source>
</evidence>
<evidence type="ECO:0000256" key="1">
    <source>
        <dbReference type="ARBA" id="ARBA00022448"/>
    </source>
</evidence>
<feature type="domain" description="Cytochrome c" evidence="9">
    <location>
        <begin position="155"/>
        <end position="249"/>
    </location>
</feature>
<keyword evidence="11" id="KW-1185">Reference proteome</keyword>
<dbReference type="PANTHER" id="PTHR33751:SF9">
    <property type="entry name" value="CYTOCHROME C4"/>
    <property type="match status" value="1"/>
</dbReference>
<evidence type="ECO:0000313" key="11">
    <source>
        <dbReference type="Proteomes" id="UP000316584"/>
    </source>
</evidence>
<evidence type="ECO:0000256" key="7">
    <source>
        <dbReference type="SAM" id="MobiDB-lite"/>
    </source>
</evidence>
<dbReference type="Proteomes" id="UP000316584">
    <property type="component" value="Chromosome"/>
</dbReference>
<organism evidence="10 11">
    <name type="scientific">Luteimonas granuli</name>
    <dbReference type="NCBI Taxonomy" id="1176533"/>
    <lineage>
        <taxon>Bacteria</taxon>
        <taxon>Pseudomonadati</taxon>
        <taxon>Pseudomonadota</taxon>
        <taxon>Gammaproteobacteria</taxon>
        <taxon>Lysobacterales</taxon>
        <taxon>Lysobacteraceae</taxon>
        <taxon>Luteimonas</taxon>
    </lineage>
</organism>
<dbReference type="InterPro" id="IPR036909">
    <property type="entry name" value="Cyt_c-like_dom_sf"/>
</dbReference>
<dbReference type="PANTHER" id="PTHR33751">
    <property type="entry name" value="CBB3-TYPE CYTOCHROME C OXIDASE SUBUNIT FIXP"/>
    <property type="match status" value="1"/>
</dbReference>
<evidence type="ECO:0000313" key="10">
    <source>
        <dbReference type="EMBL" id="QDW66550.1"/>
    </source>
</evidence>
<feature type="signal peptide" evidence="8">
    <location>
        <begin position="1"/>
        <end position="23"/>
    </location>
</feature>
<gene>
    <name evidence="10" type="ORF">FPZ22_06270</name>
</gene>
<dbReference type="OrthoDB" id="9773456at2"/>
<dbReference type="GO" id="GO:0005506">
    <property type="term" value="F:iron ion binding"/>
    <property type="evidence" value="ECO:0007669"/>
    <property type="project" value="InterPro"/>
</dbReference>
<protein>
    <submittedName>
        <fullName evidence="10">Cytochrome c4</fullName>
    </submittedName>
</protein>
<keyword evidence="4" id="KW-0249">Electron transport</keyword>
<accession>A0A518N3Q4</accession>
<dbReference type="GO" id="GO:0009055">
    <property type="term" value="F:electron transfer activity"/>
    <property type="evidence" value="ECO:0007669"/>
    <property type="project" value="InterPro"/>
</dbReference>
<dbReference type="GO" id="GO:0020037">
    <property type="term" value="F:heme binding"/>
    <property type="evidence" value="ECO:0007669"/>
    <property type="project" value="InterPro"/>
</dbReference>
<keyword evidence="5 6" id="KW-0408">Iron</keyword>
<keyword evidence="3 6" id="KW-0479">Metal-binding</keyword>
<name>A0A518N3Q4_9GAMM</name>
<evidence type="ECO:0000256" key="2">
    <source>
        <dbReference type="ARBA" id="ARBA00022617"/>
    </source>
</evidence>
<sequence>MRHARSYLVAGFAALAVGAVAFAQTTVAPLEEAAPVETLPLESVDALAQLADTVPGNAQNGATLAGVCAACHGTDGKSTLPELYPNIGGQSEKYLARQLALFKSGERANAIMQPFASMLSAQDMRDVAAHFATQPASAGIADDTVVAAGPYEGMKFYEIGEQLFRRGDFERAIPACMACHGPTGAGNPGPAYPHVGGQQAWYTARRLEEYRAGTTTERDTGMFDIMAAVAGRLTDEEIGALASYMQGLHKRPDAATLAAIAKMPAPAPAAEAAPAPADGEAAPAEGEAPPADADAVPADAPATDLQQP</sequence>
<evidence type="ECO:0000256" key="8">
    <source>
        <dbReference type="SAM" id="SignalP"/>
    </source>
</evidence>
<dbReference type="Gene3D" id="1.10.760.10">
    <property type="entry name" value="Cytochrome c-like domain"/>
    <property type="match status" value="2"/>
</dbReference>
<dbReference type="AlphaFoldDB" id="A0A518N3Q4"/>
<dbReference type="Pfam" id="PF00034">
    <property type="entry name" value="Cytochrom_C"/>
    <property type="match status" value="2"/>
</dbReference>
<evidence type="ECO:0000259" key="9">
    <source>
        <dbReference type="PROSITE" id="PS51007"/>
    </source>
</evidence>
<keyword evidence="2 6" id="KW-0349">Heme</keyword>
<reference evidence="10 11" key="1">
    <citation type="submission" date="2019-07" db="EMBL/GenBank/DDBJ databases">
        <title>Full genome sequence of Luteimonas sp. Gr-4.</title>
        <authorList>
            <person name="Im W.-T."/>
        </authorList>
    </citation>
    <scope>NUCLEOTIDE SEQUENCE [LARGE SCALE GENOMIC DNA]</scope>
    <source>
        <strain evidence="10 11">Gr-4</strain>
    </source>
</reference>
<dbReference type="EMBL" id="CP042218">
    <property type="protein sequence ID" value="QDW66550.1"/>
    <property type="molecule type" value="Genomic_DNA"/>
</dbReference>